<evidence type="ECO:0000256" key="1">
    <source>
        <dbReference type="SAM" id="Phobius"/>
    </source>
</evidence>
<organism evidence="3 4">
    <name type="scientific">Exophiala sideris</name>
    <dbReference type="NCBI Taxonomy" id="1016849"/>
    <lineage>
        <taxon>Eukaryota</taxon>
        <taxon>Fungi</taxon>
        <taxon>Dikarya</taxon>
        <taxon>Ascomycota</taxon>
        <taxon>Pezizomycotina</taxon>
        <taxon>Eurotiomycetes</taxon>
        <taxon>Chaetothyriomycetidae</taxon>
        <taxon>Chaetothyriales</taxon>
        <taxon>Herpotrichiellaceae</taxon>
        <taxon>Exophiala</taxon>
    </lineage>
</organism>
<keyword evidence="1" id="KW-0812">Transmembrane</keyword>
<evidence type="ECO:0000313" key="3">
    <source>
        <dbReference type="EMBL" id="KIV86047.1"/>
    </source>
</evidence>
<feature type="signal peptide" evidence="2">
    <location>
        <begin position="1"/>
        <end position="17"/>
    </location>
</feature>
<dbReference type="EMBL" id="KN846951">
    <property type="protein sequence ID" value="KIV86047.1"/>
    <property type="molecule type" value="Genomic_DNA"/>
</dbReference>
<dbReference type="AlphaFoldDB" id="A0A0D1YTZ4"/>
<evidence type="ECO:0000313" key="4">
    <source>
        <dbReference type="Proteomes" id="UP000053599"/>
    </source>
</evidence>
<gene>
    <name evidence="3" type="ORF">PV11_01687</name>
</gene>
<feature type="chain" id="PRO_5002237335" evidence="2">
    <location>
        <begin position="18"/>
        <end position="233"/>
    </location>
</feature>
<dbReference type="GO" id="GO:0000030">
    <property type="term" value="F:mannosyltransferase activity"/>
    <property type="evidence" value="ECO:0007669"/>
    <property type="project" value="TreeGrafter"/>
</dbReference>
<dbReference type="PANTHER" id="PTHR28022:SF1">
    <property type="entry name" value="GPI MANNOSYLTRANSFERASE 2 SUBUNIT PGA1"/>
    <property type="match status" value="1"/>
</dbReference>
<dbReference type="HOGENOM" id="CLU_062870_0_0_1"/>
<dbReference type="Proteomes" id="UP000053599">
    <property type="component" value="Unassembled WGS sequence"/>
</dbReference>
<sequence>MKLALVSLFVLLQHAAANVEKTVFVSPPAQPPPQDASIDNLLLVPLSEGVSTFRTELEASFPTKSERHGTVHWFLLEGLRPTTRYEVRICWMATQPSSFSLQAYDVDTAFANAELLTSLSDYSYKRHDKLTEADKELLQRRKASPNEDSTFLFLQVFAAADYYSLNNTLMTTPPPVAVDIILDRFILNVFPSSLLSTGLYLILLAVGAWFLSGWISALLVKPPDAEEISKKTN</sequence>
<dbReference type="GO" id="GO:0006506">
    <property type="term" value="P:GPI anchor biosynthetic process"/>
    <property type="evidence" value="ECO:0007669"/>
    <property type="project" value="TreeGrafter"/>
</dbReference>
<keyword evidence="1" id="KW-1133">Transmembrane helix</keyword>
<reference evidence="3 4" key="1">
    <citation type="submission" date="2015-01" db="EMBL/GenBank/DDBJ databases">
        <title>The Genome Sequence of Exophiala sideris CBS121828.</title>
        <authorList>
            <consortium name="The Broad Institute Genomics Platform"/>
            <person name="Cuomo C."/>
            <person name="de Hoog S."/>
            <person name="Gorbushina A."/>
            <person name="Stielow B."/>
            <person name="Teixiera M."/>
            <person name="Abouelleil A."/>
            <person name="Chapman S.B."/>
            <person name="Priest M."/>
            <person name="Young S.K."/>
            <person name="Wortman J."/>
            <person name="Nusbaum C."/>
            <person name="Birren B."/>
        </authorList>
    </citation>
    <scope>NUCLEOTIDE SEQUENCE [LARGE SCALE GENOMIC DNA]</scope>
    <source>
        <strain evidence="3 4">CBS 121828</strain>
    </source>
</reference>
<protein>
    <submittedName>
        <fullName evidence="3">Uncharacterized protein</fullName>
    </submittedName>
</protein>
<keyword evidence="2" id="KW-0732">Signal</keyword>
<name>A0A0D1YTZ4_9EURO</name>
<keyword evidence="1" id="KW-0472">Membrane</keyword>
<dbReference type="PANTHER" id="PTHR28022">
    <property type="entry name" value="GPI MANNOSYLTRANSFERASE 2 SUBUNIT PGA1"/>
    <property type="match status" value="1"/>
</dbReference>
<proteinExistence type="predicted"/>
<accession>A0A0D1YTZ4</accession>
<dbReference type="GO" id="GO:0031501">
    <property type="term" value="C:mannosyltransferase complex"/>
    <property type="evidence" value="ECO:0007669"/>
    <property type="project" value="TreeGrafter"/>
</dbReference>
<dbReference type="OrthoDB" id="3360032at2759"/>
<evidence type="ECO:0000256" key="2">
    <source>
        <dbReference type="SAM" id="SignalP"/>
    </source>
</evidence>
<feature type="transmembrane region" description="Helical" evidence="1">
    <location>
        <begin position="198"/>
        <end position="220"/>
    </location>
</feature>
<dbReference type="InterPro" id="IPR019433">
    <property type="entry name" value="GPI_ManTrfase_II_coact_Pga1"/>
</dbReference>
<dbReference type="GO" id="GO:0005789">
    <property type="term" value="C:endoplasmic reticulum membrane"/>
    <property type="evidence" value="ECO:0007669"/>
    <property type="project" value="TreeGrafter"/>
</dbReference>